<accession>A0A9X1F6R6</accession>
<evidence type="ECO:0008006" key="4">
    <source>
        <dbReference type="Google" id="ProtNLM"/>
    </source>
</evidence>
<evidence type="ECO:0000313" key="2">
    <source>
        <dbReference type="EMBL" id="MBV7268189.1"/>
    </source>
</evidence>
<reference evidence="2" key="1">
    <citation type="submission" date="2021-04" db="EMBL/GenBank/DDBJ databases">
        <authorList>
            <person name="Pira H."/>
            <person name="Risdian C."/>
            <person name="Wink J."/>
        </authorList>
    </citation>
    <scope>NUCLEOTIDE SEQUENCE</scope>
    <source>
        <strain evidence="2">WHY3</strain>
    </source>
</reference>
<feature type="chain" id="PRO_5040742793" description="Outer membrane protein beta-barrel domain-containing protein" evidence="1">
    <location>
        <begin position="19"/>
        <end position="345"/>
    </location>
</feature>
<proteinExistence type="predicted"/>
<name>A0A9X1F6R6_9FLAO</name>
<evidence type="ECO:0000313" key="3">
    <source>
        <dbReference type="Proteomes" id="UP001138894"/>
    </source>
</evidence>
<feature type="signal peptide" evidence="1">
    <location>
        <begin position="1"/>
        <end position="18"/>
    </location>
</feature>
<keyword evidence="3" id="KW-1185">Reference proteome</keyword>
<gene>
    <name evidence="2" type="ORF">KCG49_03160</name>
</gene>
<keyword evidence="1" id="KW-0732">Signal</keyword>
<evidence type="ECO:0000256" key="1">
    <source>
        <dbReference type="SAM" id="SignalP"/>
    </source>
</evidence>
<organism evidence="2 3">
    <name type="scientific">Winogradskyella luteola</name>
    <dbReference type="NCBI Taxonomy" id="2828330"/>
    <lineage>
        <taxon>Bacteria</taxon>
        <taxon>Pseudomonadati</taxon>
        <taxon>Bacteroidota</taxon>
        <taxon>Flavobacteriia</taxon>
        <taxon>Flavobacteriales</taxon>
        <taxon>Flavobacteriaceae</taxon>
        <taxon>Winogradskyella</taxon>
    </lineage>
</organism>
<protein>
    <recommendedName>
        <fullName evidence="4">Outer membrane protein beta-barrel domain-containing protein</fullName>
    </recommendedName>
</protein>
<dbReference type="RefSeq" id="WP_218544733.1">
    <property type="nucleotide sequence ID" value="NZ_JAGSPD010000002.1"/>
</dbReference>
<dbReference type="AlphaFoldDB" id="A0A9X1F6R6"/>
<dbReference type="EMBL" id="JAGSPD010000002">
    <property type="protein sequence ID" value="MBV7268189.1"/>
    <property type="molecule type" value="Genomic_DNA"/>
</dbReference>
<dbReference type="Proteomes" id="UP001138894">
    <property type="component" value="Unassembled WGS sequence"/>
</dbReference>
<comment type="caution">
    <text evidence="2">The sequence shown here is derived from an EMBL/GenBank/DDBJ whole genome shotgun (WGS) entry which is preliminary data.</text>
</comment>
<sequence length="345" mass="40401">MRKLCFLLSLFLLLNSCATVLNKKTTKVKIHAPHGTKVSLNGKTHFVKNESIKIFPKRSKDSLRLIVSNDSISNNFALRKKTSGTIALNLFLPYTFGAGFLVDLTNHKRFTYKKNLYFDIDSINNRFYMPRKKPLLFKKNDVFIYTTPLKAIDIFSQPMLTIGAEYFFTNKMSFSAEYGTVYTKRLGSGRNPKLQLVEDKGRAFRYELKYYNLISISNNPRVNEYIGVEARFLRYQFNDDIRFSRKIDDIRYTVDETLVVQKSIDIFNIKYGLNYPIGKRLYIDLYSGFGIRIRTLKNPNRNYNPDTDFLLDEDSHYDFRRNNIEGINEGNDFNFSLGFKFGYKF</sequence>